<comment type="caution">
    <text evidence="2">The sequence shown here is derived from an EMBL/GenBank/DDBJ whole genome shotgun (WGS) entry which is preliminary data.</text>
</comment>
<gene>
    <name evidence="2" type="ORF">ACFP3U_18460</name>
</gene>
<sequence length="194" mass="20284">MNKRASVGALLGATILATTATVTPAAAAGNLISNGTFSQPIAPAGGYVEFDDGESIGAWQVSASSPQGGVTLYSRALTQYTYQAVDIGPGTLSQDFEADRGSVVDVTWKHSRNTDPACARTMGDQSYSAQVIFPTGDPLGDSYTPNGPRFASVNRSLTFLALADHFTLEFTGRAPDGCGPLITDVVAKVIRQFD</sequence>
<proteinExistence type="predicted"/>
<evidence type="ECO:0000256" key="1">
    <source>
        <dbReference type="SAM" id="SignalP"/>
    </source>
</evidence>
<evidence type="ECO:0000313" key="2">
    <source>
        <dbReference type="EMBL" id="MFC5664958.1"/>
    </source>
</evidence>
<dbReference type="Proteomes" id="UP001595975">
    <property type="component" value="Unassembled WGS sequence"/>
</dbReference>
<feature type="signal peptide" evidence="1">
    <location>
        <begin position="1"/>
        <end position="20"/>
    </location>
</feature>
<evidence type="ECO:0000313" key="3">
    <source>
        <dbReference type="Proteomes" id="UP001595975"/>
    </source>
</evidence>
<organism evidence="2 3">
    <name type="scientific">Kitasatospora misakiensis</name>
    <dbReference type="NCBI Taxonomy" id="67330"/>
    <lineage>
        <taxon>Bacteria</taxon>
        <taxon>Bacillati</taxon>
        <taxon>Actinomycetota</taxon>
        <taxon>Actinomycetes</taxon>
        <taxon>Kitasatosporales</taxon>
        <taxon>Streptomycetaceae</taxon>
        <taxon>Kitasatospora</taxon>
    </lineage>
</organism>
<feature type="chain" id="PRO_5045457104" description="DUF642 domain-containing protein" evidence="1">
    <location>
        <begin position="21"/>
        <end position="194"/>
    </location>
</feature>
<dbReference type="EMBL" id="JBHSOF010000022">
    <property type="protein sequence ID" value="MFC5664958.1"/>
    <property type="molecule type" value="Genomic_DNA"/>
</dbReference>
<keyword evidence="3" id="KW-1185">Reference proteome</keyword>
<reference evidence="3" key="1">
    <citation type="journal article" date="2019" name="Int. J. Syst. Evol. Microbiol.">
        <title>The Global Catalogue of Microorganisms (GCM) 10K type strain sequencing project: providing services to taxonomists for standard genome sequencing and annotation.</title>
        <authorList>
            <consortium name="The Broad Institute Genomics Platform"/>
            <consortium name="The Broad Institute Genome Sequencing Center for Infectious Disease"/>
            <person name="Wu L."/>
            <person name="Ma J."/>
        </authorList>
    </citation>
    <scope>NUCLEOTIDE SEQUENCE [LARGE SCALE GENOMIC DNA]</scope>
    <source>
        <strain evidence="3">CGMCC 4.1437</strain>
    </source>
</reference>
<dbReference type="RefSeq" id="WP_380226649.1">
    <property type="nucleotide sequence ID" value="NZ_JBHSOF010000022.1"/>
</dbReference>
<keyword evidence="1" id="KW-0732">Signal</keyword>
<evidence type="ECO:0008006" key="4">
    <source>
        <dbReference type="Google" id="ProtNLM"/>
    </source>
</evidence>
<accession>A0ABW0X5B7</accession>
<protein>
    <recommendedName>
        <fullName evidence="4">DUF642 domain-containing protein</fullName>
    </recommendedName>
</protein>
<name>A0ABW0X5B7_9ACTN</name>